<name>A0A0E9WMG0_ANGAN</name>
<dbReference type="EMBL" id="GBXM01017847">
    <property type="protein sequence ID" value="JAH90730.1"/>
    <property type="molecule type" value="Transcribed_RNA"/>
</dbReference>
<proteinExistence type="predicted"/>
<reference evidence="1" key="1">
    <citation type="submission" date="2014-11" db="EMBL/GenBank/DDBJ databases">
        <authorList>
            <person name="Amaro Gonzalez C."/>
        </authorList>
    </citation>
    <scope>NUCLEOTIDE SEQUENCE</scope>
</reference>
<organism evidence="1">
    <name type="scientific">Anguilla anguilla</name>
    <name type="common">European freshwater eel</name>
    <name type="synonym">Muraena anguilla</name>
    <dbReference type="NCBI Taxonomy" id="7936"/>
    <lineage>
        <taxon>Eukaryota</taxon>
        <taxon>Metazoa</taxon>
        <taxon>Chordata</taxon>
        <taxon>Craniata</taxon>
        <taxon>Vertebrata</taxon>
        <taxon>Euteleostomi</taxon>
        <taxon>Actinopterygii</taxon>
        <taxon>Neopterygii</taxon>
        <taxon>Teleostei</taxon>
        <taxon>Anguilliformes</taxon>
        <taxon>Anguillidae</taxon>
        <taxon>Anguilla</taxon>
    </lineage>
</organism>
<dbReference type="AlphaFoldDB" id="A0A0E9WMG0"/>
<reference evidence="1" key="2">
    <citation type="journal article" date="2015" name="Fish Shellfish Immunol.">
        <title>Early steps in the European eel (Anguilla anguilla)-Vibrio vulnificus interaction in the gills: Role of the RtxA13 toxin.</title>
        <authorList>
            <person name="Callol A."/>
            <person name="Pajuelo D."/>
            <person name="Ebbesson L."/>
            <person name="Teles M."/>
            <person name="MacKenzie S."/>
            <person name="Amaro C."/>
        </authorList>
    </citation>
    <scope>NUCLEOTIDE SEQUENCE</scope>
</reference>
<protein>
    <submittedName>
        <fullName evidence="1">Uncharacterized protein</fullName>
    </submittedName>
</protein>
<evidence type="ECO:0000313" key="1">
    <source>
        <dbReference type="EMBL" id="JAH90730.1"/>
    </source>
</evidence>
<accession>A0A0E9WMG0</accession>
<sequence length="32" mass="4014">MHVEHVAESQLFRQYVSLRQVYYIVYKVQRRS</sequence>